<dbReference type="AlphaFoldDB" id="S7RSN3"/>
<protein>
    <submittedName>
        <fullName evidence="2">Uncharacterized protein</fullName>
    </submittedName>
</protein>
<keyword evidence="1" id="KW-1133">Transmembrane helix</keyword>
<evidence type="ECO:0000313" key="3">
    <source>
        <dbReference type="Proteomes" id="UP000030669"/>
    </source>
</evidence>
<feature type="transmembrane region" description="Helical" evidence="1">
    <location>
        <begin position="48"/>
        <end position="72"/>
    </location>
</feature>
<dbReference type="OMA" id="YFRENTN"/>
<evidence type="ECO:0000256" key="1">
    <source>
        <dbReference type="SAM" id="Phobius"/>
    </source>
</evidence>
<gene>
    <name evidence="2" type="ORF">GLOTRDRAFT_129242</name>
</gene>
<keyword evidence="3" id="KW-1185">Reference proteome</keyword>
<sequence>MFLADLLNETYGALLVGILVAAVLFGVTNLQIFLYFKAYQEDWIVYKVAAAGLWTLDALHLCLAGHSVYFYFVTNFGSLAEAFNIVWSFKLQIVMNIITILAVQS</sequence>
<feature type="transmembrane region" description="Helical" evidence="1">
    <location>
        <begin position="84"/>
        <end position="103"/>
    </location>
</feature>
<dbReference type="RefSeq" id="XP_007866039.1">
    <property type="nucleotide sequence ID" value="XM_007867848.1"/>
</dbReference>
<organism evidence="2 3">
    <name type="scientific">Gloeophyllum trabeum (strain ATCC 11539 / FP-39264 / Madison 617)</name>
    <name type="common">Brown rot fungus</name>
    <dbReference type="NCBI Taxonomy" id="670483"/>
    <lineage>
        <taxon>Eukaryota</taxon>
        <taxon>Fungi</taxon>
        <taxon>Dikarya</taxon>
        <taxon>Basidiomycota</taxon>
        <taxon>Agaricomycotina</taxon>
        <taxon>Agaricomycetes</taxon>
        <taxon>Gloeophyllales</taxon>
        <taxon>Gloeophyllaceae</taxon>
        <taxon>Gloeophyllum</taxon>
    </lineage>
</organism>
<dbReference type="KEGG" id="gtr:GLOTRDRAFT_129242"/>
<dbReference type="Proteomes" id="UP000030669">
    <property type="component" value="Unassembled WGS sequence"/>
</dbReference>
<dbReference type="HOGENOM" id="CLU_046025_17_1_1"/>
<reference evidence="2 3" key="1">
    <citation type="journal article" date="2012" name="Science">
        <title>The Paleozoic origin of enzymatic lignin decomposition reconstructed from 31 fungal genomes.</title>
        <authorList>
            <person name="Floudas D."/>
            <person name="Binder M."/>
            <person name="Riley R."/>
            <person name="Barry K."/>
            <person name="Blanchette R.A."/>
            <person name="Henrissat B."/>
            <person name="Martinez A.T."/>
            <person name="Otillar R."/>
            <person name="Spatafora J.W."/>
            <person name="Yadav J.S."/>
            <person name="Aerts A."/>
            <person name="Benoit I."/>
            <person name="Boyd A."/>
            <person name="Carlson A."/>
            <person name="Copeland A."/>
            <person name="Coutinho P.M."/>
            <person name="de Vries R.P."/>
            <person name="Ferreira P."/>
            <person name="Findley K."/>
            <person name="Foster B."/>
            <person name="Gaskell J."/>
            <person name="Glotzer D."/>
            <person name="Gorecki P."/>
            <person name="Heitman J."/>
            <person name="Hesse C."/>
            <person name="Hori C."/>
            <person name="Igarashi K."/>
            <person name="Jurgens J.A."/>
            <person name="Kallen N."/>
            <person name="Kersten P."/>
            <person name="Kohler A."/>
            <person name="Kuees U."/>
            <person name="Kumar T.K.A."/>
            <person name="Kuo A."/>
            <person name="LaButti K."/>
            <person name="Larrondo L.F."/>
            <person name="Lindquist E."/>
            <person name="Ling A."/>
            <person name="Lombard V."/>
            <person name="Lucas S."/>
            <person name="Lundell T."/>
            <person name="Martin R."/>
            <person name="McLaughlin D.J."/>
            <person name="Morgenstern I."/>
            <person name="Morin E."/>
            <person name="Murat C."/>
            <person name="Nagy L.G."/>
            <person name="Nolan M."/>
            <person name="Ohm R.A."/>
            <person name="Patyshakuliyeva A."/>
            <person name="Rokas A."/>
            <person name="Ruiz-Duenas F.J."/>
            <person name="Sabat G."/>
            <person name="Salamov A."/>
            <person name="Samejima M."/>
            <person name="Schmutz J."/>
            <person name="Slot J.C."/>
            <person name="St John F."/>
            <person name="Stenlid J."/>
            <person name="Sun H."/>
            <person name="Sun S."/>
            <person name="Syed K."/>
            <person name="Tsang A."/>
            <person name="Wiebenga A."/>
            <person name="Young D."/>
            <person name="Pisabarro A."/>
            <person name="Eastwood D.C."/>
            <person name="Martin F."/>
            <person name="Cullen D."/>
            <person name="Grigoriev I.V."/>
            <person name="Hibbett D.S."/>
        </authorList>
    </citation>
    <scope>NUCLEOTIDE SEQUENCE [LARGE SCALE GENOMIC DNA]</scope>
    <source>
        <strain evidence="2 3">ATCC 11539</strain>
    </source>
</reference>
<accession>S7RSN3</accession>
<dbReference type="GeneID" id="19301879"/>
<keyword evidence="1" id="KW-0812">Transmembrane</keyword>
<dbReference type="EMBL" id="KB469301">
    <property type="protein sequence ID" value="EPQ56039.1"/>
    <property type="molecule type" value="Genomic_DNA"/>
</dbReference>
<evidence type="ECO:0000313" key="2">
    <source>
        <dbReference type="EMBL" id="EPQ56039.1"/>
    </source>
</evidence>
<dbReference type="OrthoDB" id="2690748at2759"/>
<name>S7RSN3_GLOTA</name>
<feature type="transmembrane region" description="Helical" evidence="1">
    <location>
        <begin position="12"/>
        <end position="36"/>
    </location>
</feature>
<proteinExistence type="predicted"/>
<keyword evidence="1" id="KW-0472">Membrane</keyword>